<evidence type="ECO:0000256" key="7">
    <source>
        <dbReference type="RuleBase" id="RU363034"/>
    </source>
</evidence>
<dbReference type="PANTHER" id="PTHR24271">
    <property type="entry name" value="KALLIKREIN-RELATED"/>
    <property type="match status" value="1"/>
</dbReference>
<evidence type="ECO:0000313" key="10">
    <source>
        <dbReference type="EMBL" id="KAF5925783.1"/>
    </source>
</evidence>
<evidence type="ECO:0000256" key="1">
    <source>
        <dbReference type="ARBA" id="ARBA00022670"/>
    </source>
</evidence>
<reference evidence="10 11" key="1">
    <citation type="journal article" date="2020" name="Mol. Biol. Evol.">
        <title>Interspecific Gene Flow and the Evolution of Specialization in Black and White Rhinoceros.</title>
        <authorList>
            <person name="Moodley Y."/>
            <person name="Westbury M.V."/>
            <person name="Russo I.M."/>
            <person name="Gopalakrishnan S."/>
            <person name="Rakotoarivelo A."/>
            <person name="Olsen R.A."/>
            <person name="Prost S."/>
            <person name="Tunstall T."/>
            <person name="Ryder O.A."/>
            <person name="Dalen L."/>
            <person name="Bruford M.W."/>
        </authorList>
    </citation>
    <scope>NUCLEOTIDE SEQUENCE [LARGE SCALE GENOMIC DNA]</scope>
    <source>
        <strain evidence="10">SBR-YM</strain>
        <tissue evidence="10">Skin</tissue>
    </source>
</reference>
<keyword evidence="4 7" id="KW-0720">Serine protease</keyword>
<keyword evidence="6" id="KW-1015">Disulfide bond</keyword>
<feature type="region of interest" description="Disordered" evidence="8">
    <location>
        <begin position="162"/>
        <end position="186"/>
    </location>
</feature>
<sequence length="321" mass="35600">MAHLEIITDQGYVAICGGFLISQEFVMTAAHCKGRNFDLFSFHVRSCGNQSYTQLWSGLWRDSCALLISRGSATYIERNQAIFICHLHLQRPGLYSGQPRSRQANTAQITVTLGAHDMKQEEPTWQKLKVIEQFVHPKYDCFTILNDIMLLKVPLSSSHKLLPSPREPLPHHTPTFPGTGNPSTLRPSQLQTRAELTHAVGTIPLPTSSTFILPGRMCLAAGWGKTGVTEPVSDALREVKLRLMEAKACNHFPFYKHKFQICVGNPRKRRSAFKGDSGGPLLCAGVAHGIASYGRGNAKPPAVFTRISPYVPWINEILKGK</sequence>
<dbReference type="InterPro" id="IPR018114">
    <property type="entry name" value="TRYPSIN_HIS"/>
</dbReference>
<evidence type="ECO:0000256" key="5">
    <source>
        <dbReference type="ARBA" id="ARBA00023145"/>
    </source>
</evidence>
<dbReference type="InterPro" id="IPR033116">
    <property type="entry name" value="TRYPSIN_SER"/>
</dbReference>
<dbReference type="Proteomes" id="UP000551758">
    <property type="component" value="Unassembled WGS sequence"/>
</dbReference>
<protein>
    <recommendedName>
        <fullName evidence="9">Peptidase S1 domain-containing protein</fullName>
    </recommendedName>
</protein>
<evidence type="ECO:0000256" key="6">
    <source>
        <dbReference type="ARBA" id="ARBA00023157"/>
    </source>
</evidence>
<dbReference type="PROSITE" id="PS00135">
    <property type="entry name" value="TRYPSIN_SER"/>
    <property type="match status" value="1"/>
</dbReference>
<dbReference type="PANTHER" id="PTHR24271:SF23">
    <property type="entry name" value="CHYMASE 2, MAST CELL-RELATED"/>
    <property type="match status" value="1"/>
</dbReference>
<dbReference type="PRINTS" id="PR00722">
    <property type="entry name" value="CHYMOTRYPSIN"/>
</dbReference>
<dbReference type="Pfam" id="PF00089">
    <property type="entry name" value="Trypsin"/>
    <property type="match status" value="2"/>
</dbReference>
<dbReference type="SUPFAM" id="SSF50494">
    <property type="entry name" value="Trypsin-like serine proteases"/>
    <property type="match status" value="1"/>
</dbReference>
<evidence type="ECO:0000256" key="3">
    <source>
        <dbReference type="ARBA" id="ARBA00022801"/>
    </source>
</evidence>
<dbReference type="InterPro" id="IPR009003">
    <property type="entry name" value="Peptidase_S1_PA"/>
</dbReference>
<dbReference type="SMART" id="SM00020">
    <property type="entry name" value="Tryp_SPc"/>
    <property type="match status" value="1"/>
</dbReference>
<dbReference type="FunFam" id="2.40.10.10:FF:000014">
    <property type="entry name" value="Complement factor D"/>
    <property type="match status" value="1"/>
</dbReference>
<dbReference type="InterPro" id="IPR001314">
    <property type="entry name" value="Peptidase_S1A"/>
</dbReference>
<dbReference type="GO" id="GO:0006508">
    <property type="term" value="P:proteolysis"/>
    <property type="evidence" value="ECO:0007669"/>
    <property type="project" value="UniProtKB-KW"/>
</dbReference>
<dbReference type="InterPro" id="IPR001254">
    <property type="entry name" value="Trypsin_dom"/>
</dbReference>
<evidence type="ECO:0000256" key="2">
    <source>
        <dbReference type="ARBA" id="ARBA00022729"/>
    </source>
</evidence>
<comment type="caution">
    <text evidence="10">The sequence shown here is derived from an EMBL/GenBank/DDBJ whole genome shotgun (WGS) entry which is preliminary data.</text>
</comment>
<gene>
    <name evidence="10" type="ORF">HPG69_002233</name>
</gene>
<evidence type="ECO:0000313" key="11">
    <source>
        <dbReference type="Proteomes" id="UP000551758"/>
    </source>
</evidence>
<accession>A0A7J7FCJ3</accession>
<dbReference type="PROSITE" id="PS00134">
    <property type="entry name" value="TRYPSIN_HIS"/>
    <property type="match status" value="1"/>
</dbReference>
<keyword evidence="2" id="KW-0732">Signal</keyword>
<feature type="compositionally biased region" description="Polar residues" evidence="8">
    <location>
        <begin position="176"/>
        <end position="186"/>
    </location>
</feature>
<dbReference type="CDD" id="cd00190">
    <property type="entry name" value="Tryp_SPc"/>
    <property type="match status" value="1"/>
</dbReference>
<dbReference type="GO" id="GO:0004252">
    <property type="term" value="F:serine-type endopeptidase activity"/>
    <property type="evidence" value="ECO:0007669"/>
    <property type="project" value="InterPro"/>
</dbReference>
<dbReference type="InterPro" id="IPR043504">
    <property type="entry name" value="Peptidase_S1_PA_chymotrypsin"/>
</dbReference>
<dbReference type="AlphaFoldDB" id="A0A7J7FCJ3"/>
<keyword evidence="1 7" id="KW-0645">Protease</keyword>
<dbReference type="GO" id="GO:0005615">
    <property type="term" value="C:extracellular space"/>
    <property type="evidence" value="ECO:0007669"/>
    <property type="project" value="TreeGrafter"/>
</dbReference>
<evidence type="ECO:0000256" key="4">
    <source>
        <dbReference type="ARBA" id="ARBA00022825"/>
    </source>
</evidence>
<evidence type="ECO:0000259" key="9">
    <source>
        <dbReference type="PROSITE" id="PS50240"/>
    </source>
</evidence>
<proteinExistence type="predicted"/>
<dbReference type="Gene3D" id="2.40.10.10">
    <property type="entry name" value="Trypsin-like serine proteases"/>
    <property type="match status" value="3"/>
</dbReference>
<evidence type="ECO:0000256" key="8">
    <source>
        <dbReference type="SAM" id="MobiDB-lite"/>
    </source>
</evidence>
<keyword evidence="5" id="KW-0865">Zymogen</keyword>
<feature type="domain" description="Peptidase S1" evidence="9">
    <location>
        <begin position="1"/>
        <end position="319"/>
    </location>
</feature>
<keyword evidence="11" id="KW-1185">Reference proteome</keyword>
<dbReference type="GO" id="GO:0005737">
    <property type="term" value="C:cytoplasm"/>
    <property type="evidence" value="ECO:0007669"/>
    <property type="project" value="TreeGrafter"/>
</dbReference>
<dbReference type="EMBL" id="JACDTQ010000812">
    <property type="protein sequence ID" value="KAF5925783.1"/>
    <property type="molecule type" value="Genomic_DNA"/>
</dbReference>
<keyword evidence="3 7" id="KW-0378">Hydrolase</keyword>
<dbReference type="PROSITE" id="PS50240">
    <property type="entry name" value="TRYPSIN_DOM"/>
    <property type="match status" value="1"/>
</dbReference>
<name>A0A7J7FCJ3_DICBM</name>
<organism evidence="10 11">
    <name type="scientific">Diceros bicornis minor</name>
    <name type="common">South-central black rhinoceros</name>
    <dbReference type="NCBI Taxonomy" id="77932"/>
    <lineage>
        <taxon>Eukaryota</taxon>
        <taxon>Metazoa</taxon>
        <taxon>Chordata</taxon>
        <taxon>Craniata</taxon>
        <taxon>Vertebrata</taxon>
        <taxon>Euteleostomi</taxon>
        <taxon>Mammalia</taxon>
        <taxon>Eutheria</taxon>
        <taxon>Laurasiatheria</taxon>
        <taxon>Perissodactyla</taxon>
        <taxon>Rhinocerotidae</taxon>
        <taxon>Diceros</taxon>
    </lineage>
</organism>